<dbReference type="EMBL" id="FPCA01000003">
    <property type="protein sequence ID" value="SFU83156.1"/>
    <property type="molecule type" value="Genomic_DNA"/>
</dbReference>
<evidence type="ECO:0000256" key="6">
    <source>
        <dbReference type="PIRSR" id="PIRSR606710-2"/>
    </source>
</evidence>
<evidence type="ECO:0000313" key="9">
    <source>
        <dbReference type="EMBL" id="SFU83156.1"/>
    </source>
</evidence>
<dbReference type="InterPro" id="IPR023296">
    <property type="entry name" value="Glyco_hydro_beta-prop_sf"/>
</dbReference>
<dbReference type="CDD" id="cd08998">
    <property type="entry name" value="GH43_Arb43a-like"/>
    <property type="match status" value="1"/>
</dbReference>
<evidence type="ECO:0000256" key="4">
    <source>
        <dbReference type="ARBA" id="ARBA00023295"/>
    </source>
</evidence>
<protein>
    <submittedName>
        <fullName evidence="9">Arabinan endo-1,5-alpha-L-arabinosidase</fullName>
    </submittedName>
</protein>
<reference evidence="10" key="1">
    <citation type="submission" date="2016-10" db="EMBL/GenBank/DDBJ databases">
        <authorList>
            <person name="Varghese N."/>
        </authorList>
    </citation>
    <scope>NUCLEOTIDE SEQUENCE [LARGE SCALE GENOMIC DNA]</scope>
    <source>
        <strain evidence="10">DSM 18820</strain>
    </source>
</reference>
<evidence type="ECO:0000256" key="7">
    <source>
        <dbReference type="RuleBase" id="RU361187"/>
    </source>
</evidence>
<dbReference type="Pfam" id="PF16369">
    <property type="entry name" value="GH43_C"/>
    <property type="match status" value="1"/>
</dbReference>
<evidence type="ECO:0000259" key="8">
    <source>
        <dbReference type="Pfam" id="PF16369"/>
    </source>
</evidence>
<sequence>MHRIRSRSSLLLIDAGGPVKHIQGKRKHSMKKKRGCIVTVAVFCLLSMFSCSKEKDTPAPTPPGTTPPVTNVPDFDIDNLNDTYAGIAPFEFRFKWGPYNTHDPSIVKAGEYYYSYSTDAGYGITVPAGIQVRKSKDLIDWTFVGFAFNGLPQKGKEFITQRGGAPFESLWAPYIMKVGGEYRLYYSLSSPSPRLSVIGLATSSSPEGPWVEKDLVVTSLNNSSIQTNAIDPSVVVDEFGDHWFYYGSAWDGIYVLKLNAATGLAATPGDKGRRIAQRGFTGNSINGNIEGPEVIYNPELDKYFMFISYDWLETKYNVRVGRADSPEGPFYDFNGKNLNDPEDNLPMILAPYQFMGHSGWQGTSHPAVFRADDGQYFMAHQGRPGQDKYFMVLHIRKIHWTEGGWPVVSPERYAGVTQSTVAREELAGDWERIVLRYNVVPGYANEQFSPDFQVATSLKLNADGTLNNDAGSTWTYNAPWLELKWSDGRTEKVHVERGRDWEKKKASTLLFTGLDDKGIAVWGKKL</sequence>
<feature type="active site" description="Proton acceptor" evidence="5">
    <location>
        <position position="103"/>
    </location>
</feature>
<feature type="domain" description="Extracellular endo-alpha-(1-&gt;5)-L-arabinanase C-terminal" evidence="8">
    <location>
        <begin position="410"/>
        <end position="523"/>
    </location>
</feature>
<keyword evidence="3 7" id="KW-0378">Hydrolase</keyword>
<dbReference type="Gene3D" id="2.115.10.20">
    <property type="entry name" value="Glycosyl hydrolase domain, family 43"/>
    <property type="match status" value="1"/>
</dbReference>
<dbReference type="InterPro" id="IPR006710">
    <property type="entry name" value="Glyco_hydro_43"/>
</dbReference>
<dbReference type="InterPro" id="IPR050727">
    <property type="entry name" value="GH43_arabinanases"/>
</dbReference>
<keyword evidence="10" id="KW-1185">Reference proteome</keyword>
<gene>
    <name evidence="9" type="ORF">SAMN04487941_2742</name>
</gene>
<dbReference type="Proteomes" id="UP000182491">
    <property type="component" value="Unassembled WGS sequence"/>
</dbReference>
<accession>A0A1I7JD74</accession>
<evidence type="ECO:0000256" key="2">
    <source>
        <dbReference type="ARBA" id="ARBA00009865"/>
    </source>
</evidence>
<evidence type="ECO:0000256" key="5">
    <source>
        <dbReference type="PIRSR" id="PIRSR606710-1"/>
    </source>
</evidence>
<dbReference type="STRING" id="388950.GCA_001611675_02323"/>
<keyword evidence="4 7" id="KW-0326">Glycosidase</keyword>
<proteinExistence type="inferred from homology"/>
<dbReference type="GO" id="GO:0004553">
    <property type="term" value="F:hydrolase activity, hydrolyzing O-glycosyl compounds"/>
    <property type="evidence" value="ECO:0007669"/>
    <property type="project" value="InterPro"/>
</dbReference>
<dbReference type="AlphaFoldDB" id="A0A1I7JD74"/>
<name>A0A1I7JD74_9BACT</name>
<evidence type="ECO:0000256" key="3">
    <source>
        <dbReference type="ARBA" id="ARBA00022801"/>
    </source>
</evidence>
<dbReference type="SUPFAM" id="SSF75005">
    <property type="entry name" value="Arabinanase/levansucrase/invertase"/>
    <property type="match status" value="1"/>
</dbReference>
<feature type="active site" description="Proton donor" evidence="5">
    <location>
        <position position="290"/>
    </location>
</feature>
<evidence type="ECO:0000256" key="1">
    <source>
        <dbReference type="ARBA" id="ARBA00004834"/>
    </source>
</evidence>
<dbReference type="PANTHER" id="PTHR43301">
    <property type="entry name" value="ARABINAN ENDO-1,5-ALPHA-L-ARABINOSIDASE"/>
    <property type="match status" value="1"/>
</dbReference>
<dbReference type="InterPro" id="IPR032291">
    <property type="entry name" value="Abn2_C"/>
</dbReference>
<dbReference type="Pfam" id="PF04616">
    <property type="entry name" value="Glyco_hydro_43"/>
    <property type="match status" value="1"/>
</dbReference>
<dbReference type="PANTHER" id="PTHR43301:SF3">
    <property type="entry name" value="ARABINAN ENDO-1,5-ALPHA-L-ARABINOSIDASE A-RELATED"/>
    <property type="match status" value="1"/>
</dbReference>
<comment type="pathway">
    <text evidence="1">Glycan metabolism; L-arabinan degradation.</text>
</comment>
<comment type="similarity">
    <text evidence="2 7">Belongs to the glycosyl hydrolase 43 family.</text>
</comment>
<dbReference type="Gene3D" id="2.40.128.10">
    <property type="match status" value="1"/>
</dbReference>
<dbReference type="GO" id="GO:0005975">
    <property type="term" value="P:carbohydrate metabolic process"/>
    <property type="evidence" value="ECO:0007669"/>
    <property type="project" value="InterPro"/>
</dbReference>
<feature type="site" description="Important for catalytic activity, responsible for pKa modulation of the active site Glu and correct orientation of both the proton donor and substrate" evidence="6">
    <location>
        <position position="231"/>
    </location>
</feature>
<organism evidence="9 10">
    <name type="scientific">Pontibacter akesuensis</name>
    <dbReference type="NCBI Taxonomy" id="388950"/>
    <lineage>
        <taxon>Bacteria</taxon>
        <taxon>Pseudomonadati</taxon>
        <taxon>Bacteroidota</taxon>
        <taxon>Cytophagia</taxon>
        <taxon>Cytophagales</taxon>
        <taxon>Hymenobacteraceae</taxon>
        <taxon>Pontibacter</taxon>
    </lineage>
</organism>
<evidence type="ECO:0000313" key="10">
    <source>
        <dbReference type="Proteomes" id="UP000182491"/>
    </source>
</evidence>